<dbReference type="RefSeq" id="WP_108114608.1">
    <property type="nucleotide sequence ID" value="NZ_QBKT01000004.1"/>
</dbReference>
<keyword evidence="2" id="KW-1185">Reference proteome</keyword>
<evidence type="ECO:0000313" key="1">
    <source>
        <dbReference type="EMBL" id="PTX61359.1"/>
    </source>
</evidence>
<dbReference type="NCBIfam" id="TIGR04019">
    <property type="entry name" value="B_thiol_YtxJ"/>
    <property type="match status" value="1"/>
</dbReference>
<dbReference type="EMBL" id="QBKT01000004">
    <property type="protein sequence ID" value="PTX61359.1"/>
    <property type="molecule type" value="Genomic_DNA"/>
</dbReference>
<dbReference type="InterPro" id="IPR036249">
    <property type="entry name" value="Thioredoxin-like_sf"/>
</dbReference>
<reference evidence="1 2" key="1">
    <citation type="submission" date="2018-04" db="EMBL/GenBank/DDBJ databases">
        <title>Genomic Encyclopedia of Archaeal and Bacterial Type Strains, Phase II (KMG-II): from individual species to whole genera.</title>
        <authorList>
            <person name="Goeker M."/>
        </authorList>
    </citation>
    <scope>NUCLEOTIDE SEQUENCE [LARGE SCALE GENOMIC DNA]</scope>
    <source>
        <strain evidence="1 2">DSM 25731</strain>
    </source>
</reference>
<dbReference type="Proteomes" id="UP000244090">
    <property type="component" value="Unassembled WGS sequence"/>
</dbReference>
<sequence>MGIFNKIFGSSEASETPEPSKVPWIPLTEMAQLDTIEETSKTTPVAIFKHSTRCGISKMVINQFERSYDLEANQMQVYYLDLLNYRPISQEIAARFQVWHESPQLIIVKNRVSVVHASHSQINTISLAQFV</sequence>
<proteinExistence type="predicted"/>
<evidence type="ECO:0000313" key="2">
    <source>
        <dbReference type="Proteomes" id="UP000244090"/>
    </source>
</evidence>
<name>A0A2T6BZ68_9FLAO</name>
<accession>A0A2T6BZ68</accession>
<dbReference type="OrthoDB" id="677051at2"/>
<gene>
    <name evidence="1" type="ORF">C8N46_1042</name>
</gene>
<protein>
    <submittedName>
        <fullName evidence="1">Bacillithiol system protein YtxJ</fullName>
    </submittedName>
</protein>
<dbReference type="Pfam" id="PF11009">
    <property type="entry name" value="BrxC"/>
    <property type="match status" value="1"/>
</dbReference>
<dbReference type="AlphaFoldDB" id="A0A2T6BZ68"/>
<comment type="caution">
    <text evidence="1">The sequence shown here is derived from an EMBL/GenBank/DDBJ whole genome shotgun (WGS) entry which is preliminary data.</text>
</comment>
<organism evidence="1 2">
    <name type="scientific">Kordia periserrulae</name>
    <dbReference type="NCBI Taxonomy" id="701523"/>
    <lineage>
        <taxon>Bacteria</taxon>
        <taxon>Pseudomonadati</taxon>
        <taxon>Bacteroidota</taxon>
        <taxon>Flavobacteriia</taxon>
        <taxon>Flavobacteriales</taxon>
        <taxon>Flavobacteriaceae</taxon>
        <taxon>Kordia</taxon>
    </lineage>
</organism>
<dbReference type="Gene3D" id="3.40.30.10">
    <property type="entry name" value="Glutaredoxin"/>
    <property type="match status" value="1"/>
</dbReference>
<dbReference type="InterPro" id="IPR022551">
    <property type="entry name" value="BrxC"/>
</dbReference>
<dbReference type="SUPFAM" id="SSF52833">
    <property type="entry name" value="Thioredoxin-like"/>
    <property type="match status" value="1"/>
</dbReference>